<feature type="region of interest" description="Disordered" evidence="3">
    <location>
        <begin position="116"/>
        <end position="137"/>
    </location>
</feature>
<sequence>MEGSIENLGKGDVISVPFPFSDASATKRRPALIIAESDSNNIMVCPITSKPGRDYEIKLEDQDFRIGKLNLSPCFIRPNIIATVDKSNVIKQMGRLKDEKMNEVIKTIIEILQKPFEPSPSTSKALERGKNPKSQTR</sequence>
<evidence type="ECO:0000256" key="1">
    <source>
        <dbReference type="ARBA" id="ARBA00007521"/>
    </source>
</evidence>
<keyword evidence="2" id="KW-1277">Toxin-antitoxin system</keyword>
<dbReference type="STRING" id="1479485.DA73_0221510"/>
<evidence type="ECO:0000256" key="3">
    <source>
        <dbReference type="SAM" id="MobiDB-lite"/>
    </source>
</evidence>
<dbReference type="InterPro" id="IPR003477">
    <property type="entry name" value="PemK-like"/>
</dbReference>
<dbReference type="GO" id="GO:0003677">
    <property type="term" value="F:DNA binding"/>
    <property type="evidence" value="ECO:0007669"/>
    <property type="project" value="InterPro"/>
</dbReference>
<dbReference type="RefSeq" id="WP_038083786.1">
    <property type="nucleotide sequence ID" value="NZ_JHEG04000001.1"/>
</dbReference>
<dbReference type="SUPFAM" id="SSF50118">
    <property type="entry name" value="Cell growth inhibitor/plasmid maintenance toxic component"/>
    <property type="match status" value="1"/>
</dbReference>
<dbReference type="AlphaFoldDB" id="A0A0C1NE20"/>
<evidence type="ECO:0000313" key="5">
    <source>
        <dbReference type="EMBL" id="KIE11006.1"/>
    </source>
</evidence>
<accession>A0A0C1NE20</accession>
<evidence type="ECO:0000313" key="4">
    <source>
        <dbReference type="EMBL" id="KAF3887052.1"/>
    </source>
</evidence>
<dbReference type="Pfam" id="PF02452">
    <property type="entry name" value="PemK_toxin"/>
    <property type="match status" value="1"/>
</dbReference>
<dbReference type="InterPro" id="IPR011067">
    <property type="entry name" value="Plasmid_toxin/cell-grow_inhib"/>
</dbReference>
<name>A0A0C1NE20_9CYAN</name>
<evidence type="ECO:0000313" key="6">
    <source>
        <dbReference type="Proteomes" id="UP000029738"/>
    </source>
</evidence>
<proteinExistence type="inferred from homology"/>
<dbReference type="Proteomes" id="UP000029738">
    <property type="component" value="Unassembled WGS sequence"/>
</dbReference>
<dbReference type="EMBL" id="JHEG04000001">
    <property type="protein sequence ID" value="KAF3887052.1"/>
    <property type="molecule type" value="Genomic_DNA"/>
</dbReference>
<gene>
    <name evidence="5" type="ORF">DA73_0221510</name>
    <name evidence="4" type="ORF">DA73_0400017330</name>
</gene>
<organism evidence="5">
    <name type="scientific">Tolypothrix bouteillei VB521301</name>
    <dbReference type="NCBI Taxonomy" id="1479485"/>
    <lineage>
        <taxon>Bacteria</taxon>
        <taxon>Bacillati</taxon>
        <taxon>Cyanobacteriota</taxon>
        <taxon>Cyanophyceae</taxon>
        <taxon>Nostocales</taxon>
        <taxon>Tolypothrichaceae</taxon>
        <taxon>Tolypothrix</taxon>
    </lineage>
</organism>
<comment type="similarity">
    <text evidence="1">Belongs to the PemK/MazF family.</text>
</comment>
<comment type="caution">
    <text evidence="5">The sequence shown here is derived from an EMBL/GenBank/DDBJ whole genome shotgun (WGS) entry which is preliminary data.</text>
</comment>
<dbReference type="Gene3D" id="2.30.30.110">
    <property type="match status" value="1"/>
</dbReference>
<reference evidence="5" key="1">
    <citation type="journal article" date="2015" name="Genome Announc.">
        <title>Draft Genome Sequence of Tolypothrix boutellei Strain VB521301.</title>
        <authorList>
            <person name="Chandrababunaidu M.M."/>
            <person name="Singh D."/>
            <person name="Sen D."/>
            <person name="Bhan S."/>
            <person name="Das S."/>
            <person name="Gupta A."/>
            <person name="Adhikary S.P."/>
            <person name="Tripathy S."/>
        </authorList>
    </citation>
    <scope>NUCLEOTIDE SEQUENCE</scope>
    <source>
        <strain evidence="5">VB521301</strain>
    </source>
</reference>
<dbReference type="EMBL" id="JHEG02000048">
    <property type="protein sequence ID" value="KIE11006.1"/>
    <property type="molecule type" value="Genomic_DNA"/>
</dbReference>
<protein>
    <submittedName>
        <fullName evidence="5">Growth inhibitor</fullName>
    </submittedName>
    <submittedName>
        <fullName evidence="4">Type II toxin-antitoxin system PemK/MazF family toxin</fullName>
    </submittedName>
</protein>
<dbReference type="OrthoDB" id="129822at2"/>
<keyword evidence="6" id="KW-1185">Reference proteome</keyword>
<reference evidence="4" key="2">
    <citation type="submission" date="2019-11" db="EMBL/GenBank/DDBJ databases">
        <title>Improved Assembly of Tolypothrix boutellei genome.</title>
        <authorList>
            <person name="Sarangi A.N."/>
            <person name="Mukherjee M."/>
            <person name="Ghosh S."/>
            <person name="Singh D."/>
            <person name="Das A."/>
            <person name="Kant S."/>
            <person name="Prusty A."/>
            <person name="Tripathy S."/>
        </authorList>
    </citation>
    <scope>NUCLEOTIDE SEQUENCE</scope>
    <source>
        <strain evidence="4">VB521301</strain>
    </source>
</reference>
<evidence type="ECO:0000256" key="2">
    <source>
        <dbReference type="ARBA" id="ARBA00022649"/>
    </source>
</evidence>